<sequence>MGNVIQYSKFVLIIIFISLFIILLYTRLRSSGEVVDPIPIHTEQMTSKQNSYFSTYLDEIKKTRLVCGELCNTTRKGTPGIFFDKITATINCEALFKNEYVDSSHGLAHAPRKIPSILLNDYTMNGKMKVHMAYFNQQYLGSTARTPIWTKSLLEEYVALAKKGKLFGTYGIPETNALRDGLQHAPGVKGGRVLVIGSEKPWVEACLIEIGAKSIVTLEYGRIKSEHEQITTMVPSEYRRKFLDNTLGLFDAVVSFSSIEHSGLGRYGDALNPWGDLIVVARAWCVTKTNGSLVLGVLYDINNDYITFNAHRCYGRKRYPYLTTNWNQHYLGKGHQRVHVFTK</sequence>
<organism evidence="2 3">
    <name type="scientific">Mytilus coruscus</name>
    <name type="common">Sea mussel</name>
    <dbReference type="NCBI Taxonomy" id="42192"/>
    <lineage>
        <taxon>Eukaryota</taxon>
        <taxon>Metazoa</taxon>
        <taxon>Spiralia</taxon>
        <taxon>Lophotrochozoa</taxon>
        <taxon>Mollusca</taxon>
        <taxon>Bivalvia</taxon>
        <taxon>Autobranchia</taxon>
        <taxon>Pteriomorphia</taxon>
        <taxon>Mytilida</taxon>
        <taxon>Mytiloidea</taxon>
        <taxon>Mytilidae</taxon>
        <taxon>Mytilinae</taxon>
        <taxon>Mytilus</taxon>
    </lineage>
</organism>
<dbReference type="InterPro" id="IPR004951">
    <property type="entry name" value="DUF268_CAE_spp"/>
</dbReference>
<gene>
    <name evidence="2" type="ORF">MCOR_45941</name>
</gene>
<protein>
    <submittedName>
        <fullName evidence="2">Uncharacterized protein</fullName>
    </submittedName>
</protein>
<name>A0A6J8DY14_MYTCO</name>
<keyword evidence="3" id="KW-1185">Reference proteome</keyword>
<reference evidence="2 3" key="1">
    <citation type="submission" date="2020-06" db="EMBL/GenBank/DDBJ databases">
        <authorList>
            <person name="Li R."/>
            <person name="Bekaert M."/>
        </authorList>
    </citation>
    <scope>NUCLEOTIDE SEQUENCE [LARGE SCALE GENOMIC DNA]</scope>
    <source>
        <strain evidence="3">wild</strain>
    </source>
</reference>
<dbReference type="AlphaFoldDB" id="A0A6J8DY14"/>
<keyword evidence="1" id="KW-0812">Transmembrane</keyword>
<dbReference type="Proteomes" id="UP000507470">
    <property type="component" value="Unassembled WGS sequence"/>
</dbReference>
<dbReference type="EMBL" id="CACVKT020008119">
    <property type="protein sequence ID" value="CAC5412977.1"/>
    <property type="molecule type" value="Genomic_DNA"/>
</dbReference>
<evidence type="ECO:0000313" key="2">
    <source>
        <dbReference type="EMBL" id="CAC5412977.1"/>
    </source>
</evidence>
<keyword evidence="1" id="KW-1133">Transmembrane helix</keyword>
<accession>A0A6J8DY14</accession>
<evidence type="ECO:0000313" key="3">
    <source>
        <dbReference type="Proteomes" id="UP000507470"/>
    </source>
</evidence>
<dbReference type="OrthoDB" id="428346at2759"/>
<dbReference type="Pfam" id="PF03269">
    <property type="entry name" value="DUF268"/>
    <property type="match status" value="1"/>
</dbReference>
<evidence type="ECO:0000256" key="1">
    <source>
        <dbReference type="SAM" id="Phobius"/>
    </source>
</evidence>
<proteinExistence type="predicted"/>
<keyword evidence="1" id="KW-0472">Membrane</keyword>
<feature type="transmembrane region" description="Helical" evidence="1">
    <location>
        <begin position="6"/>
        <end position="25"/>
    </location>
</feature>